<dbReference type="Proteomes" id="UP001596023">
    <property type="component" value="Unassembled WGS sequence"/>
</dbReference>
<name>A0ABV9KRC5_9BACT</name>
<protein>
    <recommendedName>
        <fullName evidence="3">Transposase</fullName>
    </recommendedName>
</protein>
<evidence type="ECO:0008006" key="3">
    <source>
        <dbReference type="Google" id="ProtNLM"/>
    </source>
</evidence>
<evidence type="ECO:0000313" key="1">
    <source>
        <dbReference type="EMBL" id="MFC4672715.1"/>
    </source>
</evidence>
<accession>A0ABV9KRC5</accession>
<gene>
    <name evidence="1" type="ORF">ACFO6W_03305</name>
</gene>
<proteinExistence type="predicted"/>
<evidence type="ECO:0000313" key="2">
    <source>
        <dbReference type="Proteomes" id="UP001596023"/>
    </source>
</evidence>
<comment type="caution">
    <text evidence="1">The sequence shown here is derived from an EMBL/GenBank/DDBJ whole genome shotgun (WGS) entry which is preliminary data.</text>
</comment>
<sequence>MSKTMTFQQIYDFCLLDAAYNAYFNIPDQFKCKSRNQYRYYYNNLSSRGQSRAGTYIYSQSMRQLERFLNKQQQDFYFHINEETFEEVDYQKFEGKTIYIVAHIRGNGVQIEYNHPYKCSYEQDRIWFIPRSHNRFDKQGLIKEVQNHINTKLLFPPGRYRELQEEYRIPKEKFVDWYRHEYKWSQERKHEQEHWDMIEKYTPDNSVSFEDSLDLLRASGMFYDFGIDDEYEQEEMADQFMRMCNR</sequence>
<keyword evidence="2" id="KW-1185">Reference proteome</keyword>
<organism evidence="1 2">
    <name type="scientific">Dysgonomonas termitidis</name>
    <dbReference type="NCBI Taxonomy" id="1516126"/>
    <lineage>
        <taxon>Bacteria</taxon>
        <taxon>Pseudomonadati</taxon>
        <taxon>Bacteroidota</taxon>
        <taxon>Bacteroidia</taxon>
        <taxon>Bacteroidales</taxon>
        <taxon>Dysgonomonadaceae</taxon>
        <taxon>Dysgonomonas</taxon>
    </lineage>
</organism>
<dbReference type="EMBL" id="JBHSGN010000024">
    <property type="protein sequence ID" value="MFC4672715.1"/>
    <property type="molecule type" value="Genomic_DNA"/>
</dbReference>
<dbReference type="RefSeq" id="WP_379993911.1">
    <property type="nucleotide sequence ID" value="NZ_JBHSGN010000024.1"/>
</dbReference>
<reference evidence="2" key="1">
    <citation type="journal article" date="2019" name="Int. J. Syst. Evol. Microbiol.">
        <title>The Global Catalogue of Microorganisms (GCM) 10K type strain sequencing project: providing services to taxonomists for standard genome sequencing and annotation.</title>
        <authorList>
            <consortium name="The Broad Institute Genomics Platform"/>
            <consortium name="The Broad Institute Genome Sequencing Center for Infectious Disease"/>
            <person name="Wu L."/>
            <person name="Ma J."/>
        </authorList>
    </citation>
    <scope>NUCLEOTIDE SEQUENCE [LARGE SCALE GENOMIC DNA]</scope>
    <source>
        <strain evidence="2">CCUG 66188</strain>
    </source>
</reference>